<accession>A0A553NZF4</accession>
<reference evidence="3 4" key="1">
    <citation type="journal article" date="2018" name="Nat. Ecol. Evol.">
        <title>Genomic signatures of mitonuclear coevolution across populations of Tigriopus californicus.</title>
        <authorList>
            <person name="Barreto F.S."/>
            <person name="Watson E.T."/>
            <person name="Lima T.G."/>
            <person name="Willett C.S."/>
            <person name="Edmands S."/>
            <person name="Li W."/>
            <person name="Burton R.S."/>
        </authorList>
    </citation>
    <scope>NUCLEOTIDE SEQUENCE [LARGE SCALE GENOMIC DNA]</scope>
    <source>
        <strain evidence="3 4">San Diego</strain>
    </source>
</reference>
<dbReference type="OMA" id="ITIRHIP"/>
<feature type="domain" description="DUF5641" evidence="2">
    <location>
        <begin position="332"/>
        <end position="390"/>
    </location>
</feature>
<feature type="non-terminal residue" evidence="3">
    <location>
        <position position="390"/>
    </location>
</feature>
<protein>
    <recommendedName>
        <fullName evidence="2">DUF5641 domain-containing protein</fullName>
    </recommendedName>
</protein>
<dbReference type="Proteomes" id="UP000318571">
    <property type="component" value="Chromosome 9"/>
</dbReference>
<gene>
    <name evidence="3" type="ORF">TCAL_13176</name>
</gene>
<dbReference type="PANTHER" id="PTHR47331:SF1">
    <property type="entry name" value="GAG-LIKE PROTEIN"/>
    <property type="match status" value="1"/>
</dbReference>
<dbReference type="EMBL" id="VCGU01000009">
    <property type="protein sequence ID" value="TRY70823.1"/>
    <property type="molecule type" value="Genomic_DNA"/>
</dbReference>
<keyword evidence="4" id="KW-1185">Reference proteome</keyword>
<evidence type="ECO:0000313" key="4">
    <source>
        <dbReference type="Proteomes" id="UP000318571"/>
    </source>
</evidence>
<keyword evidence="1" id="KW-0175">Coiled coil</keyword>
<name>A0A553NZF4_TIGCA</name>
<proteinExistence type="predicted"/>
<dbReference type="AlphaFoldDB" id="A0A553NZF4"/>
<organism evidence="3 4">
    <name type="scientific">Tigriopus californicus</name>
    <name type="common">Marine copepod</name>
    <dbReference type="NCBI Taxonomy" id="6832"/>
    <lineage>
        <taxon>Eukaryota</taxon>
        <taxon>Metazoa</taxon>
        <taxon>Ecdysozoa</taxon>
        <taxon>Arthropoda</taxon>
        <taxon>Crustacea</taxon>
        <taxon>Multicrustacea</taxon>
        <taxon>Hexanauplia</taxon>
        <taxon>Copepoda</taxon>
        <taxon>Harpacticoida</taxon>
        <taxon>Harpacticidae</taxon>
        <taxon>Tigriopus</taxon>
    </lineage>
</organism>
<evidence type="ECO:0000313" key="3">
    <source>
        <dbReference type="EMBL" id="TRY70823.1"/>
    </source>
</evidence>
<dbReference type="PANTHER" id="PTHR47331">
    <property type="entry name" value="PHD-TYPE DOMAIN-CONTAINING PROTEIN"/>
    <property type="match status" value="1"/>
</dbReference>
<dbReference type="STRING" id="6832.A0A553NZF4"/>
<feature type="coiled-coil region" evidence="1">
    <location>
        <begin position="92"/>
        <end position="149"/>
    </location>
</feature>
<evidence type="ECO:0000256" key="1">
    <source>
        <dbReference type="SAM" id="Coils"/>
    </source>
</evidence>
<dbReference type="Pfam" id="PF18701">
    <property type="entry name" value="DUF5641"/>
    <property type="match status" value="1"/>
</dbReference>
<feature type="non-terminal residue" evidence="3">
    <location>
        <position position="1"/>
    </location>
</feature>
<comment type="caution">
    <text evidence="3">The sequence shown here is derived from an EMBL/GenBank/DDBJ whole genome shotgun (WGS) entry which is preliminary data.</text>
</comment>
<evidence type="ECO:0000259" key="2">
    <source>
        <dbReference type="Pfam" id="PF18701"/>
    </source>
</evidence>
<sequence length="390" mass="43945">WNSPKVNFEHLKDLPLQDIGGGPDILIGQDLVKKPLETRNGGPGEPYAVKTILGWVARGPCGNTQPEQGNFNFFWTNNRSFGTESPEKGQTKENEERTLQQIKDKIVDQKNGEGYVASLPWKKDAPTLTNNLREAEKRLQSTLQKCERDPKYSHDYQVAMDKYLSQGYSEVIYEYDAKDAPVPGDPRLNEAQHFLPHHRVYKNETKEKLQIVFDSSAKSNGVSLNACLQAGPIRLAENDAMKHRCLWKGKEKDIAVFQMNSLTFGDGPSSPCIAITALQKTAEEHGSNQINVIETIMNGFYMDNLEDSMPTIEEANRKSIAIKETLTKGNFELTWRSQERNLCVGDVVLVVDNNLPRGEWRWGYISEVYPGMGGLVRKAKVRSPKGAFLR</sequence>
<dbReference type="InterPro" id="IPR040676">
    <property type="entry name" value="DUF5641"/>
</dbReference>